<keyword evidence="3 7" id="KW-0862">Zinc</keyword>
<organism evidence="8 9">
    <name type="scientific">Alkaliphilus peptidifermentans DSM 18978</name>
    <dbReference type="NCBI Taxonomy" id="1120976"/>
    <lineage>
        <taxon>Bacteria</taxon>
        <taxon>Bacillati</taxon>
        <taxon>Bacillota</taxon>
        <taxon>Clostridia</taxon>
        <taxon>Peptostreptococcales</taxon>
        <taxon>Natronincolaceae</taxon>
        <taxon>Alkaliphilus</taxon>
    </lineage>
</organism>
<reference evidence="8 9" key="1">
    <citation type="submission" date="2016-10" db="EMBL/GenBank/DDBJ databases">
        <authorList>
            <person name="de Groot N.N."/>
        </authorList>
    </citation>
    <scope>NUCLEOTIDE SEQUENCE [LARGE SCALE GENOMIC DNA]</scope>
    <source>
        <strain evidence="8 9">DSM 18978</strain>
    </source>
</reference>
<dbReference type="Proteomes" id="UP000198636">
    <property type="component" value="Unassembled WGS sequence"/>
</dbReference>
<keyword evidence="7" id="KW-0479">Metal-binding</keyword>
<dbReference type="Gene3D" id="3.30.1490.190">
    <property type="match status" value="1"/>
</dbReference>
<keyword evidence="5" id="KW-0238">DNA-binding</keyword>
<accession>A0A1G5K1R5</accession>
<dbReference type="RefSeq" id="WP_091545522.1">
    <property type="nucleotide sequence ID" value="NZ_FMUS01000023.1"/>
</dbReference>
<dbReference type="STRING" id="1120976.SAMN03080606_03188"/>
<evidence type="ECO:0000256" key="6">
    <source>
        <dbReference type="ARBA" id="ARBA00023163"/>
    </source>
</evidence>
<evidence type="ECO:0000313" key="8">
    <source>
        <dbReference type="EMBL" id="SCY94612.1"/>
    </source>
</evidence>
<feature type="binding site" evidence="7">
    <location>
        <position position="134"/>
    </location>
    <ligand>
        <name>Zn(2+)</name>
        <dbReference type="ChEBI" id="CHEBI:29105"/>
    </ligand>
</feature>
<gene>
    <name evidence="8" type="ORF">SAMN03080606_03188</name>
</gene>
<feature type="binding site" evidence="7">
    <location>
        <position position="94"/>
    </location>
    <ligand>
        <name>Zn(2+)</name>
        <dbReference type="ChEBI" id="CHEBI:29105"/>
    </ligand>
</feature>
<dbReference type="GO" id="GO:1900376">
    <property type="term" value="P:regulation of secondary metabolite biosynthetic process"/>
    <property type="evidence" value="ECO:0007669"/>
    <property type="project" value="TreeGrafter"/>
</dbReference>
<dbReference type="PANTHER" id="PTHR33202">
    <property type="entry name" value="ZINC UPTAKE REGULATION PROTEIN"/>
    <property type="match status" value="1"/>
</dbReference>
<dbReference type="OrthoDB" id="8659436at2"/>
<evidence type="ECO:0000256" key="2">
    <source>
        <dbReference type="ARBA" id="ARBA00022491"/>
    </source>
</evidence>
<dbReference type="EMBL" id="FMUS01000023">
    <property type="protein sequence ID" value="SCY94612.1"/>
    <property type="molecule type" value="Genomic_DNA"/>
</dbReference>
<comment type="similarity">
    <text evidence="1">Belongs to the Fur family.</text>
</comment>
<feature type="binding site" evidence="7">
    <location>
        <position position="131"/>
    </location>
    <ligand>
        <name>Zn(2+)</name>
        <dbReference type="ChEBI" id="CHEBI:29105"/>
    </ligand>
</feature>
<proteinExistence type="inferred from homology"/>
<keyword evidence="9" id="KW-1185">Reference proteome</keyword>
<evidence type="ECO:0000256" key="1">
    <source>
        <dbReference type="ARBA" id="ARBA00007957"/>
    </source>
</evidence>
<evidence type="ECO:0000256" key="5">
    <source>
        <dbReference type="ARBA" id="ARBA00023125"/>
    </source>
</evidence>
<dbReference type="InterPro" id="IPR002481">
    <property type="entry name" value="FUR"/>
</dbReference>
<evidence type="ECO:0000256" key="3">
    <source>
        <dbReference type="ARBA" id="ARBA00022833"/>
    </source>
</evidence>
<dbReference type="GO" id="GO:0045892">
    <property type="term" value="P:negative regulation of DNA-templated transcription"/>
    <property type="evidence" value="ECO:0007669"/>
    <property type="project" value="TreeGrafter"/>
</dbReference>
<comment type="cofactor">
    <cofactor evidence="7">
        <name>Zn(2+)</name>
        <dbReference type="ChEBI" id="CHEBI:29105"/>
    </cofactor>
    <text evidence="7">Binds 1 zinc ion per subunit.</text>
</comment>
<dbReference type="GO" id="GO:0008270">
    <property type="term" value="F:zinc ion binding"/>
    <property type="evidence" value="ECO:0007669"/>
    <property type="project" value="TreeGrafter"/>
</dbReference>
<dbReference type="InterPro" id="IPR043135">
    <property type="entry name" value="Fur_C"/>
</dbReference>
<keyword evidence="2" id="KW-0678">Repressor</keyword>
<evidence type="ECO:0000313" key="9">
    <source>
        <dbReference type="Proteomes" id="UP000198636"/>
    </source>
</evidence>
<keyword evidence="4" id="KW-0805">Transcription regulation</keyword>
<dbReference type="InterPro" id="IPR036388">
    <property type="entry name" value="WH-like_DNA-bd_sf"/>
</dbReference>
<protein>
    <submittedName>
        <fullName evidence="8">Fur family transcriptional regulator, peroxide stress response regulator</fullName>
    </submittedName>
</protein>
<dbReference type="SUPFAM" id="SSF46785">
    <property type="entry name" value="Winged helix' DNA-binding domain"/>
    <property type="match status" value="1"/>
</dbReference>
<feature type="binding site" evidence="7">
    <location>
        <position position="91"/>
    </location>
    <ligand>
        <name>Zn(2+)</name>
        <dbReference type="ChEBI" id="CHEBI:29105"/>
    </ligand>
</feature>
<sequence length="137" mass="15599">METLVRTLKDNRCKITPQRLAVYHVLKDNKNHPNAEAIFKMLEPSYPTISLATVYKSLELFADLGLIQVINLGENSFRYDPNPQIHPHIICTKCNKVEDLSEDYFKDLVSTVASIANYTITKQHLSFYGLCPACNSH</sequence>
<name>A0A1G5K1R5_9FIRM</name>
<dbReference type="Gene3D" id="1.10.10.10">
    <property type="entry name" value="Winged helix-like DNA-binding domain superfamily/Winged helix DNA-binding domain"/>
    <property type="match status" value="1"/>
</dbReference>
<dbReference type="Pfam" id="PF01475">
    <property type="entry name" value="FUR"/>
    <property type="match status" value="1"/>
</dbReference>
<dbReference type="GO" id="GO:0000976">
    <property type="term" value="F:transcription cis-regulatory region binding"/>
    <property type="evidence" value="ECO:0007669"/>
    <property type="project" value="TreeGrafter"/>
</dbReference>
<dbReference type="PANTHER" id="PTHR33202:SF8">
    <property type="entry name" value="PEROXIDE-RESPONSIVE REPRESSOR PERR"/>
    <property type="match status" value="1"/>
</dbReference>
<dbReference type="CDD" id="cd07153">
    <property type="entry name" value="Fur_like"/>
    <property type="match status" value="1"/>
</dbReference>
<keyword evidence="6" id="KW-0804">Transcription</keyword>
<dbReference type="InterPro" id="IPR036390">
    <property type="entry name" value="WH_DNA-bd_sf"/>
</dbReference>
<evidence type="ECO:0000256" key="7">
    <source>
        <dbReference type="PIRSR" id="PIRSR602481-1"/>
    </source>
</evidence>
<dbReference type="AlphaFoldDB" id="A0A1G5K1R5"/>
<dbReference type="GO" id="GO:0003700">
    <property type="term" value="F:DNA-binding transcription factor activity"/>
    <property type="evidence" value="ECO:0007669"/>
    <property type="project" value="InterPro"/>
</dbReference>
<evidence type="ECO:0000256" key="4">
    <source>
        <dbReference type="ARBA" id="ARBA00023015"/>
    </source>
</evidence>